<dbReference type="PANTHER" id="PTHR12461">
    <property type="entry name" value="HYPOXIA-INDUCIBLE FACTOR 1 ALPHA INHIBITOR-RELATED"/>
    <property type="match status" value="1"/>
</dbReference>
<dbReference type="InterPro" id="IPR041667">
    <property type="entry name" value="Cupin_8"/>
</dbReference>
<organism evidence="3">
    <name type="scientific">Pyricularia oryzae (strain Y34)</name>
    <name type="common">Rice blast fungus</name>
    <name type="synonym">Magnaporthe oryzae</name>
    <dbReference type="NCBI Taxonomy" id="1143189"/>
    <lineage>
        <taxon>Eukaryota</taxon>
        <taxon>Fungi</taxon>
        <taxon>Dikarya</taxon>
        <taxon>Ascomycota</taxon>
        <taxon>Pezizomycotina</taxon>
        <taxon>Sordariomycetes</taxon>
        <taxon>Sordariomycetidae</taxon>
        <taxon>Magnaporthales</taxon>
        <taxon>Pyriculariaceae</taxon>
        <taxon>Pyricularia</taxon>
    </lineage>
</organism>
<dbReference type="Pfam" id="PF13621">
    <property type="entry name" value="Cupin_8"/>
    <property type="match status" value="1"/>
</dbReference>
<gene>
    <name evidence="3" type="ORF">OOU_Y34scaffold00094g53</name>
</gene>
<feature type="domain" description="JmjC" evidence="2">
    <location>
        <begin position="208"/>
        <end position="412"/>
    </location>
</feature>
<feature type="region of interest" description="Disordered" evidence="1">
    <location>
        <begin position="299"/>
        <end position="318"/>
    </location>
</feature>
<name>A0AA97P957_PYRO3</name>
<protein>
    <recommendedName>
        <fullName evidence="2">JmjC domain-containing protein</fullName>
    </recommendedName>
</protein>
<dbReference type="SUPFAM" id="SSF51197">
    <property type="entry name" value="Clavaminate synthase-like"/>
    <property type="match status" value="1"/>
</dbReference>
<accession>A0AA97P957</accession>
<dbReference type="Proteomes" id="UP000011086">
    <property type="component" value="Unassembled WGS sequence"/>
</dbReference>
<dbReference type="InterPro" id="IPR014710">
    <property type="entry name" value="RmlC-like_jellyroll"/>
</dbReference>
<reference evidence="3" key="1">
    <citation type="journal article" date="2012" name="PLoS Genet.">
        <title>Comparative analysis of the genomes of two field isolates of the rice blast fungus Magnaporthe oryzae.</title>
        <authorList>
            <person name="Xue M."/>
            <person name="Yang J."/>
            <person name="Li Z."/>
            <person name="Hu S."/>
            <person name="Yao N."/>
            <person name="Dean R.A."/>
            <person name="Zhao W."/>
            <person name="Shen M."/>
            <person name="Zhang H."/>
            <person name="Li C."/>
            <person name="Liu L."/>
            <person name="Cao L."/>
            <person name="Xu X."/>
            <person name="Xing Y."/>
            <person name="Hsiang T."/>
            <person name="Zhang Z."/>
            <person name="Xu J.R."/>
            <person name="Peng Y.L."/>
        </authorList>
    </citation>
    <scope>NUCLEOTIDE SEQUENCE</scope>
    <source>
        <strain evidence="3">Y34</strain>
    </source>
</reference>
<dbReference type="SMART" id="SM00558">
    <property type="entry name" value="JmjC"/>
    <property type="match status" value="1"/>
</dbReference>
<evidence type="ECO:0000259" key="2">
    <source>
        <dbReference type="PROSITE" id="PS51184"/>
    </source>
</evidence>
<evidence type="ECO:0000313" key="3">
    <source>
        <dbReference type="EMBL" id="ELQ44263.1"/>
    </source>
</evidence>
<dbReference type="EMBL" id="JH793109">
    <property type="protein sequence ID" value="ELQ44263.1"/>
    <property type="molecule type" value="Genomic_DNA"/>
</dbReference>
<dbReference type="Gene3D" id="2.60.120.10">
    <property type="entry name" value="Jelly Rolls"/>
    <property type="match status" value="1"/>
</dbReference>
<dbReference type="AlphaFoldDB" id="A0AA97P957"/>
<proteinExistence type="predicted"/>
<dbReference type="InterPro" id="IPR003347">
    <property type="entry name" value="JmjC_dom"/>
</dbReference>
<sequence length="412" mass="46262">MCLPRWWQERQANCNGSTGTSVRLDVAALFGKQDGRTVVADHATERRSRRDAGDLSRSARVGLGPAISMGLKVYYSDNHGAGRLEDGRDRVSPFGPSAIAAVLSTMKYRPLAEELQEEPSPLEFMRYVARNTPFVVRKAASGWQASKHWDVSFLKETLVGQDVNVAVTPKGLVFAKPLEEDQAFGDFIDFVVRQEKNLANHDDEDEIRYAQTQNDNLRHEYATLFSHVHRDIPFARIALDREPEAINLWIGNSRSVTAMHKDNYENIYVQILGRKHFVLLPPLCHPCVNEQRLRPATYARKSCNDPDGGGGGGTETTATAGSLELQLDDSESEEVPFAIWDVDRPDEQATPYSKLACPMRVTLEPGDMLYLPAMWYDMDFSGPLYPMSSFVRAVHMRDEVNVLKQDAQEKEG</sequence>
<evidence type="ECO:0000256" key="1">
    <source>
        <dbReference type="SAM" id="MobiDB-lite"/>
    </source>
</evidence>
<dbReference type="PANTHER" id="PTHR12461:SF99">
    <property type="entry name" value="BIFUNCTIONAL PEPTIDASE AND (3S)-LYSYL HYDROXYLASE JMJD7"/>
    <property type="match status" value="1"/>
</dbReference>
<dbReference type="PROSITE" id="PS51184">
    <property type="entry name" value="JMJC"/>
    <property type="match status" value="1"/>
</dbReference>